<dbReference type="InterPro" id="IPR012336">
    <property type="entry name" value="Thioredoxin-like_fold"/>
</dbReference>
<protein>
    <submittedName>
        <fullName evidence="6">Thiol-disulfide isomerase/thioredoxin</fullName>
    </submittedName>
</protein>
<evidence type="ECO:0000313" key="7">
    <source>
        <dbReference type="Proteomes" id="UP000249610"/>
    </source>
</evidence>
<dbReference type="InterPro" id="IPR013766">
    <property type="entry name" value="Thioredoxin_domain"/>
</dbReference>
<dbReference type="AlphaFoldDB" id="A0A327PGT1"/>
<dbReference type="PANTHER" id="PTHR42852:SF6">
    <property type="entry name" value="THIOL:DISULFIDE INTERCHANGE PROTEIN DSBE"/>
    <property type="match status" value="1"/>
</dbReference>
<dbReference type="PROSITE" id="PS51352">
    <property type="entry name" value="THIOREDOXIN_2"/>
    <property type="match status" value="1"/>
</dbReference>
<evidence type="ECO:0000256" key="2">
    <source>
        <dbReference type="ARBA" id="ARBA00022748"/>
    </source>
</evidence>
<dbReference type="PANTHER" id="PTHR42852">
    <property type="entry name" value="THIOL:DISULFIDE INTERCHANGE PROTEIN DSBE"/>
    <property type="match status" value="1"/>
</dbReference>
<dbReference type="Proteomes" id="UP000249610">
    <property type="component" value="Unassembled WGS sequence"/>
</dbReference>
<organism evidence="6 7">
    <name type="scientific">Algoriphagus yeomjeoni</name>
    <dbReference type="NCBI Taxonomy" id="291403"/>
    <lineage>
        <taxon>Bacteria</taxon>
        <taxon>Pseudomonadati</taxon>
        <taxon>Bacteroidota</taxon>
        <taxon>Cytophagia</taxon>
        <taxon>Cytophagales</taxon>
        <taxon>Cyclobacteriaceae</taxon>
        <taxon>Algoriphagus</taxon>
    </lineage>
</organism>
<keyword evidence="7" id="KW-1185">Reference proteome</keyword>
<dbReference type="GO" id="GO:0016853">
    <property type="term" value="F:isomerase activity"/>
    <property type="evidence" value="ECO:0007669"/>
    <property type="project" value="UniProtKB-KW"/>
</dbReference>
<dbReference type="CDD" id="cd02966">
    <property type="entry name" value="TlpA_like_family"/>
    <property type="match status" value="1"/>
</dbReference>
<comment type="caution">
    <text evidence="6">The sequence shown here is derived from an EMBL/GenBank/DDBJ whole genome shotgun (WGS) entry which is preliminary data.</text>
</comment>
<evidence type="ECO:0000256" key="3">
    <source>
        <dbReference type="ARBA" id="ARBA00023157"/>
    </source>
</evidence>
<accession>A0A327PGT1</accession>
<feature type="domain" description="Thioredoxin" evidence="5">
    <location>
        <begin position="327"/>
        <end position="483"/>
    </location>
</feature>
<gene>
    <name evidence="6" type="ORF">LV83_01642</name>
</gene>
<dbReference type="Pfam" id="PF13905">
    <property type="entry name" value="Thioredoxin_8"/>
    <property type="match status" value="1"/>
</dbReference>
<dbReference type="EMBL" id="QLLK01000004">
    <property type="protein sequence ID" value="RAI91455.1"/>
    <property type="molecule type" value="Genomic_DNA"/>
</dbReference>
<dbReference type="GO" id="GO:0017004">
    <property type="term" value="P:cytochrome complex assembly"/>
    <property type="evidence" value="ECO:0007669"/>
    <property type="project" value="UniProtKB-KW"/>
</dbReference>
<keyword evidence="3" id="KW-1015">Disulfide bond</keyword>
<keyword evidence="4" id="KW-0676">Redox-active center</keyword>
<dbReference type="SUPFAM" id="SSF52833">
    <property type="entry name" value="Thioredoxin-like"/>
    <property type="match status" value="1"/>
</dbReference>
<dbReference type="InterPro" id="IPR036249">
    <property type="entry name" value="Thioredoxin-like_sf"/>
</dbReference>
<dbReference type="GO" id="GO:0030313">
    <property type="term" value="C:cell envelope"/>
    <property type="evidence" value="ECO:0007669"/>
    <property type="project" value="UniProtKB-SubCell"/>
</dbReference>
<reference evidence="6 7" key="1">
    <citation type="submission" date="2018-06" db="EMBL/GenBank/DDBJ databases">
        <title>Genomic Encyclopedia of Archaeal and Bacterial Type Strains, Phase II (KMG-II): from individual species to whole genera.</title>
        <authorList>
            <person name="Goeker M."/>
        </authorList>
    </citation>
    <scope>NUCLEOTIDE SEQUENCE [LARGE SCALE GENOMIC DNA]</scope>
    <source>
        <strain evidence="6 7">DSM 23446</strain>
    </source>
</reference>
<comment type="subcellular location">
    <subcellularLocation>
        <location evidence="1">Cell envelope</location>
    </subcellularLocation>
</comment>
<evidence type="ECO:0000259" key="5">
    <source>
        <dbReference type="PROSITE" id="PS51352"/>
    </source>
</evidence>
<sequence length="484" mass="56045">MRKTRLQVHIFFLFLVLMAFWSCNSGEKGEASIEAGGIEKIVLVFEDSVTQEFFQQRKAVFKFLDDNHLPVEILPSSKDLGIALVISTYRENLDLVYRDNSQVEFTYFLQKGDSILIQVKDKKPWLTSINKELSPYHYNLELLRNNELYGKPYSKAQDFYFLWNETKSLPFELDMNEDLKRNKDEAIQGFQKEVVWKDSITKAGLLTQEIKKFYSSKNRLEQKKLEAYDPESLQINTKMAVNSILETDQSQLANSVYLDEFSELIITNQTQEESKALIDSLIAGDDLNFIEKSLLFHHLQKEVPYLSFKDADEFLGLYEDLLANYAQLIHLNSFNKTLQALEPNIELMGLQNSLGNFKELLDQKNGKYLYVDLWAAWCIPCIKAFPAALALNEEYKSRGVEVIFLSVDDNYKFWEEVANKYDIAIPGQSFVALKKKESEYLKALNVAQIPRYLIFDPAGKLIHPNAPRPDTEEIKLFFNTILQN</sequence>
<keyword evidence="6" id="KW-0413">Isomerase</keyword>
<name>A0A327PGT1_9BACT</name>
<evidence type="ECO:0000256" key="4">
    <source>
        <dbReference type="ARBA" id="ARBA00023284"/>
    </source>
</evidence>
<dbReference type="Gene3D" id="3.40.30.10">
    <property type="entry name" value="Glutaredoxin"/>
    <property type="match status" value="1"/>
</dbReference>
<evidence type="ECO:0000313" key="6">
    <source>
        <dbReference type="EMBL" id="RAI91455.1"/>
    </source>
</evidence>
<keyword evidence="2" id="KW-0201">Cytochrome c-type biogenesis</keyword>
<dbReference type="InterPro" id="IPR050553">
    <property type="entry name" value="Thioredoxin_ResA/DsbE_sf"/>
</dbReference>
<evidence type="ECO:0000256" key="1">
    <source>
        <dbReference type="ARBA" id="ARBA00004196"/>
    </source>
</evidence>
<proteinExistence type="predicted"/>